<protein>
    <submittedName>
        <fullName evidence="1">Uncharacterized protein</fullName>
    </submittedName>
</protein>
<organism evidence="1 2">
    <name type="scientific">Fictibacillus terranigra</name>
    <dbReference type="NCBI Taxonomy" id="3058424"/>
    <lineage>
        <taxon>Bacteria</taxon>
        <taxon>Bacillati</taxon>
        <taxon>Bacillota</taxon>
        <taxon>Bacilli</taxon>
        <taxon>Bacillales</taxon>
        <taxon>Fictibacillaceae</taxon>
        <taxon>Fictibacillus</taxon>
    </lineage>
</organism>
<keyword evidence="2" id="KW-1185">Reference proteome</keyword>
<accession>A0ABT8E4R5</accession>
<comment type="caution">
    <text evidence="1">The sequence shown here is derived from an EMBL/GenBank/DDBJ whole genome shotgun (WGS) entry which is preliminary data.</text>
</comment>
<reference evidence="1" key="1">
    <citation type="submission" date="2023-06" db="EMBL/GenBank/DDBJ databases">
        <title>Draft Genome Sequences of Representative Paenibacillus Polymyxa, Bacillus cereus, Fictibacillus sp., and Brevibacillus agri Strains Isolated from Amazonian Dark Earth.</title>
        <authorList>
            <person name="Pellegrinetti T.A."/>
            <person name="Cunha I.C.M."/>
            <person name="Chaves M.G."/>
            <person name="Freitas A.S."/>
            <person name="Silva A.V.R."/>
            <person name="Tsai S.M."/>
            <person name="Mendes L.W."/>
        </authorList>
    </citation>
    <scope>NUCLEOTIDE SEQUENCE</scope>
    <source>
        <strain evidence="1">CENA-BCM004</strain>
    </source>
</reference>
<evidence type="ECO:0000313" key="2">
    <source>
        <dbReference type="Proteomes" id="UP001168694"/>
    </source>
</evidence>
<gene>
    <name evidence="1" type="ORF">QYF49_07635</name>
</gene>
<dbReference type="Proteomes" id="UP001168694">
    <property type="component" value="Unassembled WGS sequence"/>
</dbReference>
<sequence length="54" mass="6074">MRYVEDSDDKNNIKATLLGRKFISGKSLKTIWGVHSFGRVNPAMIRVNPKITIG</sequence>
<proteinExistence type="predicted"/>
<evidence type="ECO:0000313" key="1">
    <source>
        <dbReference type="EMBL" id="MDN4072897.1"/>
    </source>
</evidence>
<name>A0ABT8E4R5_9BACL</name>
<dbReference type="EMBL" id="JAUHLN010000001">
    <property type="protein sequence ID" value="MDN4072897.1"/>
    <property type="molecule type" value="Genomic_DNA"/>
</dbReference>